<comment type="caution">
    <text evidence="2">The sequence shown here is derived from an EMBL/GenBank/DDBJ whole genome shotgun (WGS) entry which is preliminary data.</text>
</comment>
<evidence type="ECO:0000313" key="3">
    <source>
        <dbReference type="Proteomes" id="UP001562354"/>
    </source>
</evidence>
<keyword evidence="3" id="KW-1185">Reference proteome</keyword>
<feature type="compositionally biased region" description="Low complexity" evidence="1">
    <location>
        <begin position="63"/>
        <end position="76"/>
    </location>
</feature>
<gene>
    <name evidence="2" type="ORF">AAFC00_000807</name>
</gene>
<feature type="region of interest" description="Disordered" evidence="1">
    <location>
        <begin position="1"/>
        <end position="35"/>
    </location>
</feature>
<dbReference type="GeneID" id="95974510"/>
<sequence>MAPTPPSASHKKSIFKRPDNIIEDENNEDDQPRDGEIATYSATQRQGATQFASIPRFATHMTSSFSPARASSFPPRFHTPIKAGPYKSILATSSATPSYKREDVDDAGNSGEDEDEEMLDNDVYFLDLKPSEPSYTAFQEPEDPSTVQLSRKRARASELSEPMPEPMPEPTSSVKSGPARFLIPPSRTPSTAFRRPEGSSTSSTLSRPAFLKPSLPKPEVSSASEPLPEAFSPHRRGQRYIPGGMAGELSKWVIEIGQAASLSSRDPGQFQGNQFVRTVNIQSISGASRGLDGGPIFVEGVDGNRLSIKGMLIQGGMNTKVQLQPGDTIGIKTPTWDILTDLNETWAVCVDWRIINK</sequence>
<protein>
    <submittedName>
        <fullName evidence="2">Uncharacterized protein</fullName>
    </submittedName>
</protein>
<feature type="region of interest" description="Disordered" evidence="1">
    <location>
        <begin position="62"/>
        <end position="237"/>
    </location>
</feature>
<proteinExistence type="predicted"/>
<name>A0ABR3PM81_9PEZI</name>
<evidence type="ECO:0000313" key="2">
    <source>
        <dbReference type="EMBL" id="KAL1310522.1"/>
    </source>
</evidence>
<dbReference type="Proteomes" id="UP001562354">
    <property type="component" value="Unassembled WGS sequence"/>
</dbReference>
<accession>A0ABR3PM81</accession>
<evidence type="ECO:0000256" key="1">
    <source>
        <dbReference type="SAM" id="MobiDB-lite"/>
    </source>
</evidence>
<dbReference type="RefSeq" id="XP_069203371.1">
    <property type="nucleotide sequence ID" value="XM_069347524.1"/>
</dbReference>
<organism evidence="2 3">
    <name type="scientific">Neodothiora populina</name>
    <dbReference type="NCBI Taxonomy" id="2781224"/>
    <lineage>
        <taxon>Eukaryota</taxon>
        <taxon>Fungi</taxon>
        <taxon>Dikarya</taxon>
        <taxon>Ascomycota</taxon>
        <taxon>Pezizomycotina</taxon>
        <taxon>Dothideomycetes</taxon>
        <taxon>Dothideomycetidae</taxon>
        <taxon>Dothideales</taxon>
        <taxon>Dothioraceae</taxon>
        <taxon>Neodothiora</taxon>
    </lineage>
</organism>
<feature type="compositionally biased region" description="Acidic residues" evidence="1">
    <location>
        <begin position="111"/>
        <end position="120"/>
    </location>
</feature>
<reference evidence="2 3" key="1">
    <citation type="submission" date="2024-07" db="EMBL/GenBank/DDBJ databases">
        <title>Draft sequence of the Neodothiora populina.</title>
        <authorList>
            <person name="Drown D.D."/>
            <person name="Schuette U.S."/>
            <person name="Buechlein A.B."/>
            <person name="Rusch D.R."/>
            <person name="Winton L.W."/>
            <person name="Adams G.A."/>
        </authorList>
    </citation>
    <scope>NUCLEOTIDE SEQUENCE [LARGE SCALE GENOMIC DNA]</scope>
    <source>
        <strain evidence="2 3">CPC 39397</strain>
    </source>
</reference>
<dbReference type="EMBL" id="JBFMKM010000003">
    <property type="protein sequence ID" value="KAL1310522.1"/>
    <property type="molecule type" value="Genomic_DNA"/>
</dbReference>